<reference evidence="1" key="1">
    <citation type="submission" date="2015-12" db="EMBL/GenBank/DDBJ databases">
        <title>De novo transcriptome assembly of four potential Pierce s Disease insect vectors from Arizona vineyards.</title>
        <authorList>
            <person name="Tassone E.E."/>
        </authorList>
    </citation>
    <scope>NUCLEOTIDE SEQUENCE</scope>
</reference>
<sequence>MQNKSCKNSRIINLTNPLIYMKVVNTRYLRGTVKKFPESMSRDNRCNCQWEFCCDISSRDIVQSPLLICGVLVYSVNKFKLSLPVVALKMALSEQRANIKFCVLLQKSPCKTLEMLNQAYQDEAMK</sequence>
<organism evidence="1">
    <name type="scientific">Clastoptera arizonana</name>
    <name type="common">Arizona spittle bug</name>
    <dbReference type="NCBI Taxonomy" id="38151"/>
    <lineage>
        <taxon>Eukaryota</taxon>
        <taxon>Metazoa</taxon>
        <taxon>Ecdysozoa</taxon>
        <taxon>Arthropoda</taxon>
        <taxon>Hexapoda</taxon>
        <taxon>Insecta</taxon>
        <taxon>Pterygota</taxon>
        <taxon>Neoptera</taxon>
        <taxon>Paraneoptera</taxon>
        <taxon>Hemiptera</taxon>
        <taxon>Auchenorrhyncha</taxon>
        <taxon>Cercopoidea</taxon>
        <taxon>Clastopteridae</taxon>
        <taxon>Clastoptera</taxon>
    </lineage>
</organism>
<protein>
    <submittedName>
        <fullName evidence="1">Uncharacterized protein</fullName>
    </submittedName>
</protein>
<name>A0A1B6C2Z2_9HEMI</name>
<accession>A0A1B6C2Z2</accession>
<evidence type="ECO:0000313" key="1">
    <source>
        <dbReference type="EMBL" id="JAS07610.1"/>
    </source>
</evidence>
<proteinExistence type="predicted"/>
<dbReference type="EMBL" id="GEDC01029688">
    <property type="protein sequence ID" value="JAS07610.1"/>
    <property type="molecule type" value="Transcribed_RNA"/>
</dbReference>
<dbReference type="AlphaFoldDB" id="A0A1B6C2Z2"/>
<gene>
    <name evidence="1" type="ORF">g.7835</name>
</gene>